<dbReference type="AlphaFoldDB" id="A0A8J7TLF3"/>
<proteinExistence type="predicted"/>
<protein>
    <submittedName>
        <fullName evidence="2">YlqD family protein</fullName>
    </submittedName>
</protein>
<dbReference type="Proteomes" id="UP000664277">
    <property type="component" value="Unassembled WGS sequence"/>
</dbReference>
<evidence type="ECO:0000256" key="1">
    <source>
        <dbReference type="SAM" id="Coils"/>
    </source>
</evidence>
<dbReference type="Gene3D" id="6.10.140.1110">
    <property type="match status" value="1"/>
</dbReference>
<dbReference type="Pfam" id="PF11068">
    <property type="entry name" value="YlqD"/>
    <property type="match status" value="1"/>
</dbReference>
<comment type="caution">
    <text evidence="2">The sequence shown here is derived from an EMBL/GenBank/DDBJ whole genome shotgun (WGS) entry which is preliminary data.</text>
</comment>
<sequence length="145" mass="16288">MAESISLIRQIAVRAIVTENFKSQVANEISRNIQQIDAELQQLEFKGKRAISDIEKRAGGAVSTDARVQIETIRSQVEAEKMRLMQLKEEMQGQNQALNELPVGSVVTQFTVENPVEVRIGENIFQRLEGGEILVKDGIIQEIRI</sequence>
<reference evidence="2" key="1">
    <citation type="submission" date="2021-02" db="EMBL/GenBank/DDBJ databases">
        <title>Genome-Resolved Metagenomics of a Microbial Community Performing Photosynthetic Biological Nutrient Removal.</title>
        <authorList>
            <person name="Mcdaniel E.A."/>
        </authorList>
    </citation>
    <scope>NUCLEOTIDE SEQUENCE</scope>
    <source>
        <strain evidence="2">UWPOB_OBS1</strain>
    </source>
</reference>
<evidence type="ECO:0000313" key="3">
    <source>
        <dbReference type="Proteomes" id="UP000664277"/>
    </source>
</evidence>
<organism evidence="2 3">
    <name type="scientific">Candidatus Obscuribacter phosphatis</name>
    <dbReference type="NCBI Taxonomy" id="1906157"/>
    <lineage>
        <taxon>Bacteria</taxon>
        <taxon>Bacillati</taxon>
        <taxon>Candidatus Melainabacteria</taxon>
        <taxon>Candidatus Obscuribacterales</taxon>
        <taxon>Candidatus Obscuribacteraceae</taxon>
        <taxon>Candidatus Obscuribacter</taxon>
    </lineage>
</organism>
<dbReference type="EMBL" id="JAFLCK010000006">
    <property type="protein sequence ID" value="MBN8659871.1"/>
    <property type="molecule type" value="Genomic_DNA"/>
</dbReference>
<evidence type="ECO:0000313" key="2">
    <source>
        <dbReference type="EMBL" id="MBN8659871.1"/>
    </source>
</evidence>
<dbReference type="InterPro" id="IPR021297">
    <property type="entry name" value="YlqD"/>
</dbReference>
<feature type="coiled-coil region" evidence="1">
    <location>
        <begin position="70"/>
        <end position="101"/>
    </location>
</feature>
<name>A0A8J7TLF3_9BACT</name>
<keyword evidence="1" id="KW-0175">Coiled coil</keyword>
<gene>
    <name evidence="2" type="ORF">J0M35_05875</name>
</gene>
<accession>A0A8J7TLF3</accession>